<evidence type="ECO:0000313" key="1">
    <source>
        <dbReference type="EMBL" id="MFC3151808.1"/>
    </source>
</evidence>
<protein>
    <recommendedName>
        <fullName evidence="3">HTH cro/C1-type domain-containing protein</fullName>
    </recommendedName>
</protein>
<dbReference type="RefSeq" id="WP_386721262.1">
    <property type="nucleotide sequence ID" value="NZ_JBHRSZ010000004.1"/>
</dbReference>
<evidence type="ECO:0000313" key="2">
    <source>
        <dbReference type="Proteomes" id="UP001595476"/>
    </source>
</evidence>
<comment type="caution">
    <text evidence="1">The sequence shown here is derived from an EMBL/GenBank/DDBJ whole genome shotgun (WGS) entry which is preliminary data.</text>
</comment>
<sequence length="151" mass="17546">MKITKRHYCRFNGNLIDIEWLDKKRGRMIQTVSLDDLANALGISTRTLNERLKDDSFSDNELFVIALNCCGRLDQFTNDWAGFRIKDGLLETPFGKRLHPTEIEQYTFYMSIAESYKVELRKIKEENSHLRDLLSNYGAGKVVELPNRKIG</sequence>
<organism evidence="1 2">
    <name type="scientific">Litoribrevibacter euphylliae</name>
    <dbReference type="NCBI Taxonomy" id="1834034"/>
    <lineage>
        <taxon>Bacteria</taxon>
        <taxon>Pseudomonadati</taxon>
        <taxon>Pseudomonadota</taxon>
        <taxon>Gammaproteobacteria</taxon>
        <taxon>Oceanospirillales</taxon>
        <taxon>Oceanospirillaceae</taxon>
        <taxon>Litoribrevibacter</taxon>
    </lineage>
</organism>
<reference evidence="2" key="1">
    <citation type="journal article" date="2019" name="Int. J. Syst. Evol. Microbiol.">
        <title>The Global Catalogue of Microorganisms (GCM) 10K type strain sequencing project: providing services to taxonomists for standard genome sequencing and annotation.</title>
        <authorList>
            <consortium name="The Broad Institute Genomics Platform"/>
            <consortium name="The Broad Institute Genome Sequencing Center for Infectious Disease"/>
            <person name="Wu L."/>
            <person name="Ma J."/>
        </authorList>
    </citation>
    <scope>NUCLEOTIDE SEQUENCE [LARGE SCALE GENOMIC DNA]</scope>
    <source>
        <strain evidence="2">KCTC 52438</strain>
    </source>
</reference>
<accession>A0ABV7HGS0</accession>
<name>A0ABV7HGS0_9GAMM</name>
<proteinExistence type="predicted"/>
<dbReference type="Proteomes" id="UP001595476">
    <property type="component" value="Unassembled WGS sequence"/>
</dbReference>
<keyword evidence="2" id="KW-1185">Reference proteome</keyword>
<evidence type="ECO:0008006" key="3">
    <source>
        <dbReference type="Google" id="ProtNLM"/>
    </source>
</evidence>
<dbReference type="EMBL" id="JBHRSZ010000004">
    <property type="protein sequence ID" value="MFC3151808.1"/>
    <property type="molecule type" value="Genomic_DNA"/>
</dbReference>
<gene>
    <name evidence="1" type="ORF">ACFOEK_12280</name>
</gene>